<sequence>MIQKNLDKIIIGAALAVAASALLPVAKSAFRPAAAGGTQGGSFLLNRARALVQIARQEVEDIVAEAQFERMKKQLDKEIALADAQDEEIGR</sequence>
<organism evidence="1 2">
    <name type="scientific">Paenibacillus thalictri</name>
    <dbReference type="NCBI Taxonomy" id="2527873"/>
    <lineage>
        <taxon>Bacteria</taxon>
        <taxon>Bacillati</taxon>
        <taxon>Bacillota</taxon>
        <taxon>Bacilli</taxon>
        <taxon>Bacillales</taxon>
        <taxon>Paenibacillaceae</taxon>
        <taxon>Paenibacillus</taxon>
    </lineage>
</organism>
<dbReference type="OrthoDB" id="2619200at2"/>
<evidence type="ECO:0000313" key="2">
    <source>
        <dbReference type="Proteomes" id="UP000293142"/>
    </source>
</evidence>
<name>A0A4Q9DQG6_9BACL</name>
<protein>
    <submittedName>
        <fullName evidence="1">DUF5132 domain-containing protein</fullName>
    </submittedName>
</protein>
<gene>
    <name evidence="1" type="ORF">EYB31_19140</name>
</gene>
<accession>A0A4Q9DQG6</accession>
<evidence type="ECO:0000313" key="1">
    <source>
        <dbReference type="EMBL" id="TBL76546.1"/>
    </source>
</evidence>
<dbReference type="Proteomes" id="UP000293142">
    <property type="component" value="Unassembled WGS sequence"/>
</dbReference>
<comment type="caution">
    <text evidence="1">The sequence shown here is derived from an EMBL/GenBank/DDBJ whole genome shotgun (WGS) entry which is preliminary data.</text>
</comment>
<keyword evidence="2" id="KW-1185">Reference proteome</keyword>
<dbReference type="RefSeq" id="WP_131015020.1">
    <property type="nucleotide sequence ID" value="NZ_SIRE01000013.1"/>
</dbReference>
<dbReference type="EMBL" id="SIRE01000013">
    <property type="protein sequence ID" value="TBL76546.1"/>
    <property type="molecule type" value="Genomic_DNA"/>
</dbReference>
<dbReference type="AlphaFoldDB" id="A0A4Q9DQG6"/>
<proteinExistence type="predicted"/>
<reference evidence="1 2" key="1">
    <citation type="submission" date="2019-02" db="EMBL/GenBank/DDBJ databases">
        <title>Paenibacillus sp. nov., isolated from surface-sterilized tissue of Thalictrum simplex L.</title>
        <authorList>
            <person name="Tuo L."/>
        </authorList>
    </citation>
    <scope>NUCLEOTIDE SEQUENCE [LARGE SCALE GENOMIC DNA]</scope>
    <source>
        <strain evidence="1 2">N2SHLJ1</strain>
    </source>
</reference>